<evidence type="ECO:0000256" key="2">
    <source>
        <dbReference type="ARBA" id="ARBA00056552"/>
    </source>
</evidence>
<dbReference type="Pfam" id="PF00200">
    <property type="entry name" value="Disintegrin"/>
    <property type="match status" value="1"/>
</dbReference>
<proteinExistence type="predicted"/>
<dbReference type="Pfam" id="PF01562">
    <property type="entry name" value="Pep_M12B_propep"/>
    <property type="match status" value="1"/>
</dbReference>
<keyword evidence="4" id="KW-0862">Zinc</keyword>
<dbReference type="PANTHER" id="PTHR11905">
    <property type="entry name" value="ADAM A DISINTEGRIN AND METALLOPROTEASE DOMAIN"/>
    <property type="match status" value="1"/>
</dbReference>
<dbReference type="FunFam" id="4.10.70.10:FF:000003">
    <property type="entry name" value="Disintegrin and metalloproteinase domain-containing protein 17"/>
    <property type="match status" value="1"/>
</dbReference>
<sequence>MKLCHSQHRNPVTYITYIDNAEIQTPSQRIQSHSSFALTFQLHAGEQDVKFTLTPNHDILSSDAQVEYHNADGTVRHTEPILARDYKVYKGDSWLRDADGWYHSGWARIMVRRDGESPLFEGAFTLGHDAHHIQLAESYLQTRHALDPEVEVGEGRDVAERMVVFRDSDVQSGFQFQGLAGRDVEGIVGRGYGVGDGELDVMCPSDRLGFNVQPGNPINKMILDPIPKAGWGGFGLESMFRGGLTKRQSVDGGDGYYGGSGNSAGVNLRTTIGSTDGCPTTRQVALIGVATDCTYTAEFSTTELARANIISQINSASDLFERTFNITLGLSTLVITDANCPGTAPSTAEWNVPCSSNVTIEDRLNLFSAWRGTRSDSNALWTLLTTCETGASVGLAWLGQLCVMDAQTQDTSTVSGANVIARTSTEWKVIAHEIGHTMGAVHDCTSTTCAASSTVSASQCCPLSATTCDADGRYLMNPSTSDQIEQFSPCSVGNICSAFKRRSVNTTCLTSNKDVQIITENECGNGIVEAGEDCDCGGTDGCGNNSCCNPTTCKFVDTAVCDDANEDCCRGCQFASASTVCRASNGPCDPAETCSGNSSTCPTDVIANDGTDCGTNLRCASGQCTSRDQQCQTIMGQYSNANDTSSCDNTNCQLTCSSPEFGANTCFGMQQNFLDGTPCAGDGTCKNGVCTGASALGEVRSWINRNRNVVIGVGSAIGAVILFSLLSCCWSRCRRRPQKKIPAQGGFVPAHDPRWRQPQPQLYPMPPPPYQPYGQSTTRQGIRSDHSFQTIRPVTQLP</sequence>
<dbReference type="InterPro" id="IPR001762">
    <property type="entry name" value="Disintegrin_dom"/>
</dbReference>
<dbReference type="InParanoid" id="A0A3N4KSH9"/>
<evidence type="ECO:0000256" key="6">
    <source>
        <dbReference type="SAM" id="Phobius"/>
    </source>
</evidence>
<dbReference type="GO" id="GO:0046872">
    <property type="term" value="F:metal ion binding"/>
    <property type="evidence" value="ECO:0007669"/>
    <property type="project" value="UniProtKB-KW"/>
</dbReference>
<dbReference type="AlphaFoldDB" id="A0A3N4KSH9"/>
<dbReference type="InterPro" id="IPR006586">
    <property type="entry name" value="ADAM_Cys-rich"/>
</dbReference>
<evidence type="ECO:0000256" key="4">
    <source>
        <dbReference type="PROSITE-ProRule" id="PRU00276"/>
    </source>
</evidence>
<evidence type="ECO:0000313" key="9">
    <source>
        <dbReference type="EMBL" id="RPB13564.1"/>
    </source>
</evidence>
<feature type="domain" description="Peptidase M12B" evidence="8">
    <location>
        <begin position="282"/>
        <end position="495"/>
    </location>
</feature>
<keyword evidence="1" id="KW-1015">Disulfide bond</keyword>
<feature type="region of interest" description="Disordered" evidence="5">
    <location>
        <begin position="758"/>
        <end position="798"/>
    </location>
</feature>
<organism evidence="9 10">
    <name type="scientific">Morchella conica CCBAS932</name>
    <dbReference type="NCBI Taxonomy" id="1392247"/>
    <lineage>
        <taxon>Eukaryota</taxon>
        <taxon>Fungi</taxon>
        <taxon>Dikarya</taxon>
        <taxon>Ascomycota</taxon>
        <taxon>Pezizomycotina</taxon>
        <taxon>Pezizomycetes</taxon>
        <taxon>Pezizales</taxon>
        <taxon>Morchellaceae</taxon>
        <taxon>Morchella</taxon>
    </lineage>
</organism>
<comment type="caution">
    <text evidence="4">Lacks conserved residue(s) required for the propagation of feature annotation.</text>
</comment>
<dbReference type="Gene3D" id="3.40.390.10">
    <property type="entry name" value="Collagenase (Catalytic Domain)"/>
    <property type="match status" value="1"/>
</dbReference>
<dbReference type="InterPro" id="IPR001590">
    <property type="entry name" value="Peptidase_M12B"/>
</dbReference>
<protein>
    <recommendedName>
        <fullName evidence="3">Disintegrin and metalloproteinase domain-containing protein B</fullName>
    </recommendedName>
</protein>
<keyword evidence="10" id="KW-1185">Reference proteome</keyword>
<keyword evidence="6" id="KW-0472">Membrane</keyword>
<dbReference type="Pfam" id="PF13688">
    <property type="entry name" value="Reprolysin_5"/>
    <property type="match status" value="1"/>
</dbReference>
<dbReference type="PANTHER" id="PTHR11905:SF159">
    <property type="entry name" value="ADAM METALLOPROTEASE"/>
    <property type="match status" value="1"/>
</dbReference>
<comment type="function">
    <text evidence="2">Probable zinc protease.</text>
</comment>
<evidence type="ECO:0000259" key="8">
    <source>
        <dbReference type="PROSITE" id="PS50215"/>
    </source>
</evidence>
<evidence type="ECO:0000259" key="7">
    <source>
        <dbReference type="PROSITE" id="PS50214"/>
    </source>
</evidence>
<feature type="domain" description="Disintegrin" evidence="7">
    <location>
        <begin position="520"/>
        <end position="609"/>
    </location>
</feature>
<feature type="binding site" evidence="4">
    <location>
        <position position="442"/>
    </location>
    <ligand>
        <name>Zn(2+)</name>
        <dbReference type="ChEBI" id="CHEBI:29105"/>
        <note>catalytic</note>
    </ligand>
</feature>
<feature type="compositionally biased region" description="Pro residues" evidence="5">
    <location>
        <begin position="761"/>
        <end position="771"/>
    </location>
</feature>
<evidence type="ECO:0000256" key="5">
    <source>
        <dbReference type="SAM" id="MobiDB-lite"/>
    </source>
</evidence>
<evidence type="ECO:0000256" key="3">
    <source>
        <dbReference type="ARBA" id="ARBA00074021"/>
    </source>
</evidence>
<keyword evidence="4" id="KW-0479">Metal-binding</keyword>
<dbReference type="Gene3D" id="4.10.70.10">
    <property type="entry name" value="Disintegrin domain"/>
    <property type="match status" value="1"/>
</dbReference>
<dbReference type="STRING" id="1392247.A0A3N4KSH9"/>
<gene>
    <name evidence="9" type="ORF">P167DRAFT_558280</name>
</gene>
<dbReference type="SMART" id="SM00050">
    <property type="entry name" value="DISIN"/>
    <property type="match status" value="1"/>
</dbReference>
<dbReference type="PROSITE" id="PS50214">
    <property type="entry name" value="DISINTEGRIN_2"/>
    <property type="match status" value="1"/>
</dbReference>
<evidence type="ECO:0000313" key="10">
    <source>
        <dbReference type="Proteomes" id="UP000277580"/>
    </source>
</evidence>
<reference evidence="9 10" key="1">
    <citation type="journal article" date="2018" name="Nat. Ecol. Evol.">
        <title>Pezizomycetes genomes reveal the molecular basis of ectomycorrhizal truffle lifestyle.</title>
        <authorList>
            <person name="Murat C."/>
            <person name="Payen T."/>
            <person name="Noel B."/>
            <person name="Kuo A."/>
            <person name="Morin E."/>
            <person name="Chen J."/>
            <person name="Kohler A."/>
            <person name="Krizsan K."/>
            <person name="Balestrini R."/>
            <person name="Da Silva C."/>
            <person name="Montanini B."/>
            <person name="Hainaut M."/>
            <person name="Levati E."/>
            <person name="Barry K.W."/>
            <person name="Belfiori B."/>
            <person name="Cichocki N."/>
            <person name="Clum A."/>
            <person name="Dockter R.B."/>
            <person name="Fauchery L."/>
            <person name="Guy J."/>
            <person name="Iotti M."/>
            <person name="Le Tacon F."/>
            <person name="Lindquist E.A."/>
            <person name="Lipzen A."/>
            <person name="Malagnac F."/>
            <person name="Mello A."/>
            <person name="Molinier V."/>
            <person name="Miyauchi S."/>
            <person name="Poulain J."/>
            <person name="Riccioni C."/>
            <person name="Rubini A."/>
            <person name="Sitrit Y."/>
            <person name="Splivallo R."/>
            <person name="Traeger S."/>
            <person name="Wang M."/>
            <person name="Zifcakova L."/>
            <person name="Wipf D."/>
            <person name="Zambonelli A."/>
            <person name="Paolocci F."/>
            <person name="Nowrousian M."/>
            <person name="Ottonello S."/>
            <person name="Baldrian P."/>
            <person name="Spatafora J.W."/>
            <person name="Henrissat B."/>
            <person name="Nagy L.G."/>
            <person name="Aury J.M."/>
            <person name="Wincker P."/>
            <person name="Grigoriev I.V."/>
            <person name="Bonfante P."/>
            <person name="Martin F.M."/>
        </authorList>
    </citation>
    <scope>NUCLEOTIDE SEQUENCE [LARGE SCALE GENOMIC DNA]</scope>
    <source>
        <strain evidence="9 10">CCBAS932</strain>
    </source>
</reference>
<feature type="transmembrane region" description="Helical" evidence="6">
    <location>
        <begin position="709"/>
        <end position="730"/>
    </location>
</feature>
<feature type="compositionally biased region" description="Polar residues" evidence="5">
    <location>
        <begin position="776"/>
        <end position="798"/>
    </location>
</feature>
<dbReference type="SUPFAM" id="SSF57552">
    <property type="entry name" value="Blood coagulation inhibitor (disintegrin)"/>
    <property type="match status" value="1"/>
</dbReference>
<dbReference type="Gene3D" id="3.40.1620.60">
    <property type="match status" value="1"/>
</dbReference>
<name>A0A3N4KSH9_9PEZI</name>
<dbReference type="GO" id="GO:0006508">
    <property type="term" value="P:proteolysis"/>
    <property type="evidence" value="ECO:0007669"/>
    <property type="project" value="InterPro"/>
</dbReference>
<dbReference type="InterPro" id="IPR036436">
    <property type="entry name" value="Disintegrin_dom_sf"/>
</dbReference>
<dbReference type="GO" id="GO:0004222">
    <property type="term" value="F:metalloendopeptidase activity"/>
    <property type="evidence" value="ECO:0007669"/>
    <property type="project" value="InterPro"/>
</dbReference>
<keyword evidence="6" id="KW-0812">Transmembrane</keyword>
<feature type="active site" evidence="4">
    <location>
        <position position="433"/>
    </location>
</feature>
<dbReference type="InterPro" id="IPR024079">
    <property type="entry name" value="MetalloPept_cat_dom_sf"/>
</dbReference>
<dbReference type="SMART" id="SM00608">
    <property type="entry name" value="ACR"/>
    <property type="match status" value="1"/>
</dbReference>
<dbReference type="Proteomes" id="UP000277580">
    <property type="component" value="Unassembled WGS sequence"/>
</dbReference>
<feature type="binding site" evidence="4">
    <location>
        <position position="432"/>
    </location>
    <ligand>
        <name>Zn(2+)</name>
        <dbReference type="ChEBI" id="CHEBI:29105"/>
        <note>catalytic</note>
    </ligand>
</feature>
<feature type="binding site" evidence="4">
    <location>
        <position position="436"/>
    </location>
    <ligand>
        <name>Zn(2+)</name>
        <dbReference type="ChEBI" id="CHEBI:29105"/>
        <note>catalytic</note>
    </ligand>
</feature>
<dbReference type="SUPFAM" id="SSF55486">
    <property type="entry name" value="Metalloproteases ('zincins'), catalytic domain"/>
    <property type="match status" value="1"/>
</dbReference>
<dbReference type="EMBL" id="ML119122">
    <property type="protein sequence ID" value="RPB13564.1"/>
    <property type="molecule type" value="Genomic_DNA"/>
</dbReference>
<dbReference type="PROSITE" id="PS50215">
    <property type="entry name" value="ADAM_MEPRO"/>
    <property type="match status" value="1"/>
</dbReference>
<keyword evidence="6" id="KW-1133">Transmembrane helix</keyword>
<evidence type="ECO:0000256" key="1">
    <source>
        <dbReference type="ARBA" id="ARBA00023157"/>
    </source>
</evidence>
<dbReference type="OrthoDB" id="5951731at2759"/>
<dbReference type="InterPro" id="IPR034028">
    <property type="entry name" value="ZnMc_ADAM_fungal"/>
</dbReference>
<accession>A0A3N4KSH9</accession>
<dbReference type="CDD" id="cd04271">
    <property type="entry name" value="ZnMc_ADAM_fungal"/>
    <property type="match status" value="1"/>
</dbReference>
<dbReference type="InterPro" id="IPR002870">
    <property type="entry name" value="Peptidase_M12B_N"/>
</dbReference>